<name>A0AAN7YRK7_9MYCE</name>
<dbReference type="GO" id="GO:0160147">
    <property type="term" value="F:tRNA pseudouridine(38-40) synthase activity"/>
    <property type="evidence" value="ECO:0007669"/>
    <property type="project" value="UniProtKB-EC"/>
</dbReference>
<dbReference type="CDD" id="cd02570">
    <property type="entry name" value="PseudoU_synth_EcTruA"/>
    <property type="match status" value="1"/>
</dbReference>
<keyword evidence="2 4" id="KW-0819">tRNA processing</keyword>
<keyword evidence="3 4" id="KW-0413">Isomerase</keyword>
<proteinExistence type="inferred from homology"/>
<evidence type="ECO:0000256" key="3">
    <source>
        <dbReference type="ARBA" id="ARBA00023235"/>
    </source>
</evidence>
<dbReference type="Pfam" id="PF01416">
    <property type="entry name" value="PseudoU_synth_1"/>
    <property type="match status" value="2"/>
</dbReference>
<keyword evidence="7" id="KW-1185">Reference proteome</keyword>
<accession>A0AAN7YRK7</accession>
<evidence type="ECO:0000313" key="7">
    <source>
        <dbReference type="Proteomes" id="UP001344447"/>
    </source>
</evidence>
<comment type="similarity">
    <text evidence="1 4">Belongs to the tRNA pseudouridine synthase TruA family.</text>
</comment>
<dbReference type="EMBL" id="JAVFKY010000002">
    <property type="protein sequence ID" value="KAK5581674.1"/>
    <property type="molecule type" value="Genomic_DNA"/>
</dbReference>
<dbReference type="Gene3D" id="3.30.70.660">
    <property type="entry name" value="Pseudouridine synthase I, catalytic domain, C-terminal subdomain"/>
    <property type="match status" value="1"/>
</dbReference>
<dbReference type="Gene3D" id="3.30.70.580">
    <property type="entry name" value="Pseudouridine synthase I, catalytic domain, N-terminal subdomain"/>
    <property type="match status" value="1"/>
</dbReference>
<dbReference type="AlphaFoldDB" id="A0AAN7YRK7"/>
<dbReference type="GO" id="GO:0003723">
    <property type="term" value="F:RNA binding"/>
    <property type="evidence" value="ECO:0007669"/>
    <property type="project" value="InterPro"/>
</dbReference>
<dbReference type="InterPro" id="IPR020103">
    <property type="entry name" value="PsdUridine_synth_cat_dom_sf"/>
</dbReference>
<dbReference type="EC" id="5.4.99.12" evidence="4"/>
<dbReference type="InterPro" id="IPR001406">
    <property type="entry name" value="PsdUridine_synth_TruA"/>
</dbReference>
<sequence length="315" mass="35638">MSPRYKIIYEYTGKSFTGFQKLKYPLVKLPVQQVLENSLEKIHGYKIPVVGSSRTDHGVSAVGQVSHFDIKTRASRGGKEMPLLTPEELTMAINYNVGKEYENSIRIIKTEIVDDRFHCRFNATSRTYLYRVMGNCGKKQIPLELQGKVLPVPPILNLDIMRKASEIFIGTHDFSSFRSAKCSSTKPIRSISHIKIFNLPLPEIFRYNPSFQPISRANTRYPIGNIKNDDDVIDETTGLQYFGIEIKARAFLHNQVRIMVASLLKVGEGVISIEQLEEIKQKKDRSAAPSTIAPEPLTLLTVSYDDPKVQPPQPK</sequence>
<protein>
    <recommendedName>
        <fullName evidence="4">tRNA pseudouridine synthase</fullName>
        <ecNumber evidence="4">5.4.99.12</ecNumber>
    </recommendedName>
</protein>
<reference evidence="6 7" key="1">
    <citation type="submission" date="2023-11" db="EMBL/GenBank/DDBJ databases">
        <title>Dfirmibasis_genome.</title>
        <authorList>
            <person name="Edelbroek B."/>
            <person name="Kjellin J."/>
            <person name="Jerlstrom-Hultqvist J."/>
            <person name="Soderbom F."/>
        </authorList>
    </citation>
    <scope>NUCLEOTIDE SEQUENCE [LARGE SCALE GENOMIC DNA]</scope>
    <source>
        <strain evidence="6 7">TNS-C-14</strain>
    </source>
</reference>
<dbReference type="HAMAP" id="MF_00171">
    <property type="entry name" value="TruA"/>
    <property type="match status" value="1"/>
</dbReference>
<evidence type="ECO:0000256" key="4">
    <source>
        <dbReference type="RuleBase" id="RU003792"/>
    </source>
</evidence>
<dbReference type="GO" id="GO:0031119">
    <property type="term" value="P:tRNA pseudouridine synthesis"/>
    <property type="evidence" value="ECO:0007669"/>
    <property type="project" value="TreeGrafter"/>
</dbReference>
<evidence type="ECO:0000259" key="5">
    <source>
        <dbReference type="Pfam" id="PF01416"/>
    </source>
</evidence>
<comment type="catalytic activity">
    <reaction evidence="4">
        <text>uridine(38/39/40) in tRNA = pseudouridine(38/39/40) in tRNA</text>
        <dbReference type="Rhea" id="RHEA:22376"/>
        <dbReference type="Rhea" id="RHEA-COMP:10085"/>
        <dbReference type="Rhea" id="RHEA-COMP:10087"/>
        <dbReference type="ChEBI" id="CHEBI:65314"/>
        <dbReference type="ChEBI" id="CHEBI:65315"/>
        <dbReference type="EC" id="5.4.99.12"/>
    </reaction>
</comment>
<evidence type="ECO:0000256" key="2">
    <source>
        <dbReference type="ARBA" id="ARBA00022694"/>
    </source>
</evidence>
<comment type="caution">
    <text evidence="6">The sequence shown here is derived from an EMBL/GenBank/DDBJ whole genome shotgun (WGS) entry which is preliminary data.</text>
</comment>
<organism evidence="6 7">
    <name type="scientific">Dictyostelium firmibasis</name>
    <dbReference type="NCBI Taxonomy" id="79012"/>
    <lineage>
        <taxon>Eukaryota</taxon>
        <taxon>Amoebozoa</taxon>
        <taxon>Evosea</taxon>
        <taxon>Eumycetozoa</taxon>
        <taxon>Dictyostelia</taxon>
        <taxon>Dictyosteliales</taxon>
        <taxon>Dictyosteliaceae</taxon>
        <taxon>Dictyostelium</taxon>
    </lineage>
</organism>
<feature type="domain" description="Pseudouridine synthase I TruA alpha/beta" evidence="5">
    <location>
        <begin position="8"/>
        <end position="122"/>
    </location>
</feature>
<feature type="domain" description="Pseudouridine synthase I TruA alpha/beta" evidence="5">
    <location>
        <begin position="164"/>
        <end position="305"/>
    </location>
</feature>
<dbReference type="SUPFAM" id="SSF55120">
    <property type="entry name" value="Pseudouridine synthase"/>
    <property type="match status" value="1"/>
</dbReference>
<dbReference type="Proteomes" id="UP001344447">
    <property type="component" value="Unassembled WGS sequence"/>
</dbReference>
<dbReference type="InterPro" id="IPR020095">
    <property type="entry name" value="PsdUridine_synth_TruA_C"/>
</dbReference>
<gene>
    <name evidence="6" type="ORF">RB653_001711</name>
</gene>
<dbReference type="PANTHER" id="PTHR11142">
    <property type="entry name" value="PSEUDOURIDYLATE SYNTHASE"/>
    <property type="match status" value="1"/>
</dbReference>
<evidence type="ECO:0000313" key="6">
    <source>
        <dbReference type="EMBL" id="KAK5581674.1"/>
    </source>
</evidence>
<evidence type="ECO:0000256" key="1">
    <source>
        <dbReference type="ARBA" id="ARBA00009375"/>
    </source>
</evidence>
<dbReference type="PANTHER" id="PTHR11142:SF0">
    <property type="entry name" value="TRNA PSEUDOURIDINE SYNTHASE-LIKE 1"/>
    <property type="match status" value="1"/>
</dbReference>
<dbReference type="InterPro" id="IPR020094">
    <property type="entry name" value="TruA/RsuA/RluB/E/F_N"/>
</dbReference>
<dbReference type="InterPro" id="IPR020097">
    <property type="entry name" value="PsdUridine_synth_TruA_a/b_dom"/>
</dbReference>